<keyword evidence="2" id="KW-0012">Acyltransferase</keyword>
<feature type="domain" description="N-acetyltransferase" evidence="3">
    <location>
        <begin position="4"/>
        <end position="169"/>
    </location>
</feature>
<dbReference type="CDD" id="cd04301">
    <property type="entry name" value="NAT_SF"/>
    <property type="match status" value="1"/>
</dbReference>
<dbReference type="EMBL" id="JANFYS010000012">
    <property type="protein sequence ID" value="MCQ4770213.1"/>
    <property type="molecule type" value="Genomic_DNA"/>
</dbReference>
<dbReference type="InterPro" id="IPR000182">
    <property type="entry name" value="GNAT_dom"/>
</dbReference>
<accession>A0AAW5JLI9</accession>
<sequence length="169" mass="18758">MEEIIVRPAAPGDLDAVWALVRRAVQKMREEGSEQWGEDYPTRADYEEDLRRGRLAAAVSAQGQVLGCACITDEPETAYAAVPWAVEGPALVVHRVAVDPTLQRGGVASALLTYAEDWARARGIPVFHADTYCKNRKMQALFRKRGFVQRGEIHLPGRSLPFPAFEKLL</sequence>
<dbReference type="GO" id="GO:0016747">
    <property type="term" value="F:acyltransferase activity, transferring groups other than amino-acyl groups"/>
    <property type="evidence" value="ECO:0007669"/>
    <property type="project" value="InterPro"/>
</dbReference>
<dbReference type="InterPro" id="IPR016181">
    <property type="entry name" value="Acyl_CoA_acyltransferase"/>
</dbReference>
<comment type="caution">
    <text evidence="4">The sequence shown here is derived from an EMBL/GenBank/DDBJ whole genome shotgun (WGS) entry which is preliminary data.</text>
</comment>
<dbReference type="SUPFAM" id="SSF55729">
    <property type="entry name" value="Acyl-CoA N-acyltransferases (Nat)"/>
    <property type="match status" value="1"/>
</dbReference>
<dbReference type="AlphaFoldDB" id="A0AAW5JLI9"/>
<name>A0AAW5JLI9_9FIRM</name>
<evidence type="ECO:0000313" key="5">
    <source>
        <dbReference type="Proteomes" id="UP001204562"/>
    </source>
</evidence>
<dbReference type="PANTHER" id="PTHR43877">
    <property type="entry name" value="AMINOALKYLPHOSPHONATE N-ACETYLTRANSFERASE-RELATED-RELATED"/>
    <property type="match status" value="1"/>
</dbReference>
<dbReference type="Gene3D" id="3.40.630.30">
    <property type="match status" value="1"/>
</dbReference>
<dbReference type="Proteomes" id="UP001204562">
    <property type="component" value="Unassembled WGS sequence"/>
</dbReference>
<proteinExistence type="predicted"/>
<organism evidence="4 5">
    <name type="scientific">Intestinimonas massiliensis</name>
    <name type="common">ex Afouda et al. 2020</name>
    <dbReference type="NCBI Taxonomy" id="1673721"/>
    <lineage>
        <taxon>Bacteria</taxon>
        <taxon>Bacillati</taxon>
        <taxon>Bacillota</taxon>
        <taxon>Clostridia</taxon>
        <taxon>Eubacteriales</taxon>
        <taxon>Intestinimonas</taxon>
    </lineage>
</organism>
<dbReference type="RefSeq" id="WP_256303719.1">
    <property type="nucleotide sequence ID" value="NZ_JANFYS010000012.1"/>
</dbReference>
<dbReference type="InterPro" id="IPR050832">
    <property type="entry name" value="Bact_Acetyltransf"/>
</dbReference>
<gene>
    <name evidence="4" type="ORF">NE579_07000</name>
</gene>
<reference evidence="4" key="1">
    <citation type="submission" date="2022-06" db="EMBL/GenBank/DDBJ databases">
        <title>Isolation of gut microbiota from human fecal samples.</title>
        <authorList>
            <person name="Pamer E.G."/>
            <person name="Barat B."/>
            <person name="Waligurski E."/>
            <person name="Medina S."/>
            <person name="Paddock L."/>
            <person name="Mostad J."/>
        </authorList>
    </citation>
    <scope>NUCLEOTIDE SEQUENCE</scope>
    <source>
        <strain evidence="4">DFI.9.91</strain>
    </source>
</reference>
<protein>
    <submittedName>
        <fullName evidence="4">GNAT family N-acetyltransferase</fullName>
    </submittedName>
</protein>
<evidence type="ECO:0000259" key="3">
    <source>
        <dbReference type="PROSITE" id="PS51186"/>
    </source>
</evidence>
<evidence type="ECO:0000256" key="1">
    <source>
        <dbReference type="ARBA" id="ARBA00022679"/>
    </source>
</evidence>
<dbReference type="PROSITE" id="PS51186">
    <property type="entry name" value="GNAT"/>
    <property type="match status" value="1"/>
</dbReference>
<keyword evidence="1" id="KW-0808">Transferase</keyword>
<dbReference type="Pfam" id="PF00583">
    <property type="entry name" value="Acetyltransf_1"/>
    <property type="match status" value="1"/>
</dbReference>
<evidence type="ECO:0000256" key="2">
    <source>
        <dbReference type="ARBA" id="ARBA00023315"/>
    </source>
</evidence>
<evidence type="ECO:0000313" key="4">
    <source>
        <dbReference type="EMBL" id="MCQ4770213.1"/>
    </source>
</evidence>